<keyword evidence="3" id="KW-1185">Reference proteome</keyword>
<proteinExistence type="predicted"/>
<dbReference type="EMBL" id="JAINUF010000011">
    <property type="protein sequence ID" value="KAJ8347092.1"/>
    <property type="molecule type" value="Genomic_DNA"/>
</dbReference>
<dbReference type="Proteomes" id="UP001152622">
    <property type="component" value="Chromosome 11"/>
</dbReference>
<evidence type="ECO:0000313" key="2">
    <source>
        <dbReference type="EMBL" id="KAJ8347092.1"/>
    </source>
</evidence>
<dbReference type="AlphaFoldDB" id="A0A9Q1IM84"/>
<comment type="caution">
    <text evidence="2">The sequence shown here is derived from an EMBL/GenBank/DDBJ whole genome shotgun (WGS) entry which is preliminary data.</text>
</comment>
<dbReference type="PANTHER" id="PTHR37162:SF11">
    <property type="match status" value="1"/>
</dbReference>
<name>A0A9Q1IM84_SYNKA</name>
<dbReference type="PANTHER" id="PTHR37162">
    <property type="entry name" value="HAT FAMILY DIMERISATION DOMAINCONTAINING PROTEIN-RELATED"/>
    <property type="match status" value="1"/>
</dbReference>
<accession>A0A9Q1IM84</accession>
<feature type="compositionally biased region" description="Basic and acidic residues" evidence="1">
    <location>
        <begin position="290"/>
        <end position="308"/>
    </location>
</feature>
<gene>
    <name evidence="2" type="ORF">SKAU_G00284930</name>
</gene>
<reference evidence="2" key="1">
    <citation type="journal article" date="2023" name="Science">
        <title>Genome structures resolve the early diversification of teleost fishes.</title>
        <authorList>
            <person name="Parey E."/>
            <person name="Louis A."/>
            <person name="Montfort J."/>
            <person name="Bouchez O."/>
            <person name="Roques C."/>
            <person name="Iampietro C."/>
            <person name="Lluch J."/>
            <person name="Castinel A."/>
            <person name="Donnadieu C."/>
            <person name="Desvignes T."/>
            <person name="Floi Bucao C."/>
            <person name="Jouanno E."/>
            <person name="Wen M."/>
            <person name="Mejri S."/>
            <person name="Dirks R."/>
            <person name="Jansen H."/>
            <person name="Henkel C."/>
            <person name="Chen W.J."/>
            <person name="Zahm M."/>
            <person name="Cabau C."/>
            <person name="Klopp C."/>
            <person name="Thompson A.W."/>
            <person name="Robinson-Rechavi M."/>
            <person name="Braasch I."/>
            <person name="Lecointre G."/>
            <person name="Bobe J."/>
            <person name="Postlethwait J.H."/>
            <person name="Berthelot C."/>
            <person name="Roest Crollius H."/>
            <person name="Guiguen Y."/>
        </authorList>
    </citation>
    <scope>NUCLEOTIDE SEQUENCE</scope>
    <source>
        <strain evidence="2">WJC10195</strain>
    </source>
</reference>
<evidence type="ECO:0000256" key="1">
    <source>
        <dbReference type="SAM" id="MobiDB-lite"/>
    </source>
</evidence>
<feature type="region of interest" description="Disordered" evidence="1">
    <location>
        <begin position="290"/>
        <end position="309"/>
    </location>
</feature>
<organism evidence="2 3">
    <name type="scientific">Synaphobranchus kaupii</name>
    <name type="common">Kaup's arrowtooth eel</name>
    <dbReference type="NCBI Taxonomy" id="118154"/>
    <lineage>
        <taxon>Eukaryota</taxon>
        <taxon>Metazoa</taxon>
        <taxon>Chordata</taxon>
        <taxon>Craniata</taxon>
        <taxon>Vertebrata</taxon>
        <taxon>Euteleostomi</taxon>
        <taxon>Actinopterygii</taxon>
        <taxon>Neopterygii</taxon>
        <taxon>Teleostei</taxon>
        <taxon>Anguilliformes</taxon>
        <taxon>Synaphobranchidae</taxon>
        <taxon>Synaphobranchus</taxon>
    </lineage>
</organism>
<protein>
    <submittedName>
        <fullName evidence="2">Uncharacterized protein</fullName>
    </submittedName>
</protein>
<dbReference type="OrthoDB" id="10056585at2759"/>
<evidence type="ECO:0000313" key="3">
    <source>
        <dbReference type="Proteomes" id="UP001152622"/>
    </source>
</evidence>
<sequence length="386" mass="44288">MGVKAVESHMKSEKHQRYVTVKAKKLPNPRSSSYDTISEARMDPLILAKLHFFMSVSRSFQPFLAQYQTDAPMIPFLSKDLEDLIRGMSGSQSGGSERDALLFTRDSKSALSKICQNMLLKCPLKYPTIRNMMCLDPSKMHSEPDVCLQKMKALILKFVHDKKLSGDEIAHQFEKFLFSEARGEEFIDFSVSDGSRVAIFLHKAMNGYAELWSFVEKLLLLSHGQATVEHGFSINKEVEMCNMEEETVVSQRLICDYVRVCGGVTKVPLTKELLNHCGTARNRYRIHLEDERKKKEKTEQMGKRKRAEDELEELRKKRRTIANVCETLEKDADSLAEKAENTARTKMAELITKSNSMRKRCKDKRGELVDLDREIEKRAAELRHVS</sequence>